<protein>
    <submittedName>
        <fullName evidence="1">Uncharacterized protein</fullName>
    </submittedName>
</protein>
<name>A0A9Q0DYR4_9TELE</name>
<evidence type="ECO:0000313" key="1">
    <source>
        <dbReference type="EMBL" id="KAJ3596828.1"/>
    </source>
</evidence>
<comment type="caution">
    <text evidence="1">The sequence shown here is derived from an EMBL/GenBank/DDBJ whole genome shotgun (WGS) entry which is preliminary data.</text>
</comment>
<feature type="non-terminal residue" evidence="1">
    <location>
        <position position="1"/>
    </location>
</feature>
<dbReference type="Proteomes" id="UP001148018">
    <property type="component" value="Unassembled WGS sequence"/>
</dbReference>
<feature type="non-terminal residue" evidence="1">
    <location>
        <position position="52"/>
    </location>
</feature>
<evidence type="ECO:0000313" key="2">
    <source>
        <dbReference type="Proteomes" id="UP001148018"/>
    </source>
</evidence>
<accession>A0A9Q0DYR4</accession>
<gene>
    <name evidence="1" type="ORF">NHX12_003228</name>
</gene>
<proteinExistence type="predicted"/>
<organism evidence="1 2">
    <name type="scientific">Muraenolepis orangiensis</name>
    <name type="common">Patagonian moray cod</name>
    <dbReference type="NCBI Taxonomy" id="630683"/>
    <lineage>
        <taxon>Eukaryota</taxon>
        <taxon>Metazoa</taxon>
        <taxon>Chordata</taxon>
        <taxon>Craniata</taxon>
        <taxon>Vertebrata</taxon>
        <taxon>Euteleostomi</taxon>
        <taxon>Actinopterygii</taxon>
        <taxon>Neopterygii</taxon>
        <taxon>Teleostei</taxon>
        <taxon>Neoteleostei</taxon>
        <taxon>Acanthomorphata</taxon>
        <taxon>Zeiogadaria</taxon>
        <taxon>Gadariae</taxon>
        <taxon>Gadiformes</taxon>
        <taxon>Muraenolepidoidei</taxon>
        <taxon>Muraenolepididae</taxon>
        <taxon>Muraenolepis</taxon>
    </lineage>
</organism>
<sequence length="52" mass="5442">AACSQSPGRRLRKTQLQQALLDGAQLGLAVGPPFCTLPSSLLLVLVQGQALR</sequence>
<keyword evidence="2" id="KW-1185">Reference proteome</keyword>
<dbReference type="AlphaFoldDB" id="A0A9Q0DYR4"/>
<dbReference type="EMBL" id="JANIIK010000110">
    <property type="protein sequence ID" value="KAJ3596828.1"/>
    <property type="molecule type" value="Genomic_DNA"/>
</dbReference>
<reference evidence="1" key="1">
    <citation type="submission" date="2022-07" db="EMBL/GenBank/DDBJ databases">
        <title>Chromosome-level genome of Muraenolepis orangiensis.</title>
        <authorList>
            <person name="Kim J."/>
        </authorList>
    </citation>
    <scope>NUCLEOTIDE SEQUENCE</scope>
    <source>
        <strain evidence="1">KU_S4_2022</strain>
        <tissue evidence="1">Muscle</tissue>
    </source>
</reference>